<protein>
    <submittedName>
        <fullName evidence="2">Uncharacterized protein</fullName>
    </submittedName>
</protein>
<evidence type="ECO:0000256" key="1">
    <source>
        <dbReference type="SAM" id="MobiDB-lite"/>
    </source>
</evidence>
<accession>A0AAV7X9A0</accession>
<feature type="region of interest" description="Disordered" evidence="1">
    <location>
        <begin position="431"/>
        <end position="451"/>
    </location>
</feature>
<dbReference type="EMBL" id="JAPTSV010000013">
    <property type="protein sequence ID" value="KAJ1521097.1"/>
    <property type="molecule type" value="Genomic_DNA"/>
</dbReference>
<reference evidence="2" key="1">
    <citation type="submission" date="2022-12" db="EMBL/GenBank/DDBJ databases">
        <title>Chromosome-level genome assembly of the bean flower thrips Megalurothrips usitatus.</title>
        <authorList>
            <person name="Ma L."/>
            <person name="Liu Q."/>
            <person name="Li H."/>
            <person name="Cai W."/>
        </authorList>
    </citation>
    <scope>NUCLEOTIDE SEQUENCE</scope>
    <source>
        <strain evidence="2">Cailab_2022a</strain>
    </source>
</reference>
<name>A0AAV7X9A0_9NEOP</name>
<feature type="compositionally biased region" description="Polar residues" evidence="1">
    <location>
        <begin position="212"/>
        <end position="223"/>
    </location>
</feature>
<evidence type="ECO:0000313" key="3">
    <source>
        <dbReference type="Proteomes" id="UP001075354"/>
    </source>
</evidence>
<feature type="compositionally biased region" description="Polar residues" evidence="1">
    <location>
        <begin position="504"/>
        <end position="516"/>
    </location>
</feature>
<feature type="compositionally biased region" description="Basic residues" evidence="1">
    <location>
        <begin position="573"/>
        <end position="582"/>
    </location>
</feature>
<feature type="region of interest" description="Disordered" evidence="1">
    <location>
        <begin position="471"/>
        <end position="582"/>
    </location>
</feature>
<organism evidence="2 3">
    <name type="scientific">Megalurothrips usitatus</name>
    <name type="common">bean blossom thrips</name>
    <dbReference type="NCBI Taxonomy" id="439358"/>
    <lineage>
        <taxon>Eukaryota</taxon>
        <taxon>Metazoa</taxon>
        <taxon>Ecdysozoa</taxon>
        <taxon>Arthropoda</taxon>
        <taxon>Hexapoda</taxon>
        <taxon>Insecta</taxon>
        <taxon>Pterygota</taxon>
        <taxon>Neoptera</taxon>
        <taxon>Paraneoptera</taxon>
        <taxon>Thysanoptera</taxon>
        <taxon>Terebrantia</taxon>
        <taxon>Thripoidea</taxon>
        <taxon>Thripidae</taxon>
        <taxon>Megalurothrips</taxon>
    </lineage>
</organism>
<feature type="compositionally biased region" description="Basic and acidic residues" evidence="1">
    <location>
        <begin position="558"/>
        <end position="572"/>
    </location>
</feature>
<sequence>MSNNIHLSPPFVRAPAEDRSKYEKLMYDLADNSSEDSDHSSGNVKGQKDVKKRHSLSGSSQSSQRMGSTPLQLRNIKITPSNSNVYLSDDSIGSASDLRVNINDEEREHYESEGESDEKSASRHVASSRHSRRCSFNELESINTCGSSVYHAESDSATTHDDICNVSLSRRRKEKTTHGCPPVKDVESDLFVGHQYGEKPLLADDELDSSEGGYSSDGNHASPSLMSPNVAVPKCWDDQSSVDVFALAPFPTFFESEVVPNVEEASLVDIGHSLLKGSSAIDASKNLSYSSMRGSTPIRTCNDEGRKQNSEDLFGSPPFENTSLVSTFQEIGSCARPNCISTSTNFRKKVLENSPLVISEGVARKLPELRSLDSEHKGASSQTAAFYCQYDKFPHSMYTSAKENDQHVESDLFGATPFTCEGKIPSQSSCPGALNLSQSSNEMTQSWPSNVSGQAQYQTVSVLPSKLEGNVESLQKQGSHSKEGKYQLIDGARPPGKPNILPLKNSQKTKISSTLSRKSKSGRKTAEKIGGFQNMSFEDFSSDDPGEPPTDINQFEVMRTESSRAVEVERKSSLKRRSNPFT</sequence>
<evidence type="ECO:0000313" key="2">
    <source>
        <dbReference type="EMBL" id="KAJ1521097.1"/>
    </source>
</evidence>
<feature type="compositionally biased region" description="Basic and acidic residues" evidence="1">
    <location>
        <begin position="107"/>
        <end position="121"/>
    </location>
</feature>
<dbReference type="Proteomes" id="UP001075354">
    <property type="component" value="Chromosome 13"/>
</dbReference>
<keyword evidence="3" id="KW-1185">Reference proteome</keyword>
<feature type="region of interest" description="Disordered" evidence="1">
    <location>
        <begin position="28"/>
        <end position="71"/>
    </location>
</feature>
<proteinExistence type="predicted"/>
<feature type="region of interest" description="Disordered" evidence="1">
    <location>
        <begin position="107"/>
        <end position="133"/>
    </location>
</feature>
<dbReference type="AlphaFoldDB" id="A0AAV7X9A0"/>
<feature type="region of interest" description="Disordered" evidence="1">
    <location>
        <begin position="203"/>
        <end position="223"/>
    </location>
</feature>
<feature type="compositionally biased region" description="Low complexity" evidence="1">
    <location>
        <begin position="56"/>
        <end position="68"/>
    </location>
</feature>
<gene>
    <name evidence="2" type="ORF">ONE63_002799</name>
</gene>
<comment type="caution">
    <text evidence="2">The sequence shown here is derived from an EMBL/GenBank/DDBJ whole genome shotgun (WGS) entry which is preliminary data.</text>
</comment>